<name>A0A9P3PL74_LYOSH</name>
<dbReference type="AlphaFoldDB" id="A0A9P3PL74"/>
<dbReference type="Proteomes" id="UP001063166">
    <property type="component" value="Unassembled WGS sequence"/>
</dbReference>
<protein>
    <submittedName>
        <fullName evidence="1">Uncharacterized protein</fullName>
    </submittedName>
</protein>
<reference evidence="1" key="1">
    <citation type="submission" date="2022-07" db="EMBL/GenBank/DDBJ databases">
        <title>The genome of Lyophyllum shimeji provides insight into the initial evolution of ectomycorrhizal fungal genome.</title>
        <authorList>
            <person name="Kobayashi Y."/>
            <person name="Shibata T."/>
            <person name="Hirakawa H."/>
            <person name="Shigenobu S."/>
            <person name="Nishiyama T."/>
            <person name="Yamada A."/>
            <person name="Hasebe M."/>
            <person name="Kawaguchi M."/>
        </authorList>
    </citation>
    <scope>NUCLEOTIDE SEQUENCE</scope>
    <source>
        <strain evidence="1">AT787</strain>
    </source>
</reference>
<evidence type="ECO:0000313" key="1">
    <source>
        <dbReference type="EMBL" id="GLB37731.1"/>
    </source>
</evidence>
<gene>
    <name evidence="1" type="ORF">LshimejAT787_0407820</name>
</gene>
<evidence type="ECO:0000313" key="2">
    <source>
        <dbReference type="Proteomes" id="UP001063166"/>
    </source>
</evidence>
<proteinExistence type="predicted"/>
<keyword evidence="2" id="KW-1185">Reference proteome</keyword>
<sequence>MLPSSYPSLGFALSTDCSPAFGHPSPSIRQCSSNSLLLLCWLALQSLRPRHLFLSHLLLTWREGQQICPTGNLLSQSRGSLHQQLSPSVVTTAYKMSPRHARSLPSVCYAYLSFAFGARSLRHSSCSRAPPLASFKNIPASASSPAP</sequence>
<comment type="caution">
    <text evidence="1">The sequence shown here is derived from an EMBL/GenBank/DDBJ whole genome shotgun (WGS) entry which is preliminary data.</text>
</comment>
<accession>A0A9P3PL74</accession>
<dbReference type="EMBL" id="BRPK01000004">
    <property type="protein sequence ID" value="GLB37731.1"/>
    <property type="molecule type" value="Genomic_DNA"/>
</dbReference>
<organism evidence="1 2">
    <name type="scientific">Lyophyllum shimeji</name>
    <name type="common">Hon-shimeji</name>
    <name type="synonym">Tricholoma shimeji</name>
    <dbReference type="NCBI Taxonomy" id="47721"/>
    <lineage>
        <taxon>Eukaryota</taxon>
        <taxon>Fungi</taxon>
        <taxon>Dikarya</taxon>
        <taxon>Basidiomycota</taxon>
        <taxon>Agaricomycotina</taxon>
        <taxon>Agaricomycetes</taxon>
        <taxon>Agaricomycetidae</taxon>
        <taxon>Agaricales</taxon>
        <taxon>Tricholomatineae</taxon>
        <taxon>Lyophyllaceae</taxon>
        <taxon>Lyophyllum</taxon>
    </lineage>
</organism>